<organism evidence="2 3">
    <name type="scientific">Aaosphaeria arxii CBS 175.79</name>
    <dbReference type="NCBI Taxonomy" id="1450172"/>
    <lineage>
        <taxon>Eukaryota</taxon>
        <taxon>Fungi</taxon>
        <taxon>Dikarya</taxon>
        <taxon>Ascomycota</taxon>
        <taxon>Pezizomycotina</taxon>
        <taxon>Dothideomycetes</taxon>
        <taxon>Pleosporomycetidae</taxon>
        <taxon>Pleosporales</taxon>
        <taxon>Pleosporales incertae sedis</taxon>
        <taxon>Aaosphaeria</taxon>
    </lineage>
</organism>
<dbReference type="EMBL" id="ML978072">
    <property type="protein sequence ID" value="KAF2012734.1"/>
    <property type="molecule type" value="Genomic_DNA"/>
</dbReference>
<accession>A0A6A5XKA7</accession>
<dbReference type="RefSeq" id="XP_033381073.1">
    <property type="nucleotide sequence ID" value="XM_033533344.1"/>
</dbReference>
<name>A0A6A5XKA7_9PLEO</name>
<dbReference type="OrthoDB" id="2580675at2759"/>
<evidence type="ECO:0000256" key="1">
    <source>
        <dbReference type="SAM" id="SignalP"/>
    </source>
</evidence>
<dbReference type="GeneID" id="54290741"/>
<dbReference type="SUPFAM" id="SSF49299">
    <property type="entry name" value="PKD domain"/>
    <property type="match status" value="1"/>
</dbReference>
<evidence type="ECO:0000313" key="3">
    <source>
        <dbReference type="Proteomes" id="UP000799778"/>
    </source>
</evidence>
<reference evidence="2" key="1">
    <citation type="journal article" date="2020" name="Stud. Mycol.">
        <title>101 Dothideomycetes genomes: a test case for predicting lifestyles and emergence of pathogens.</title>
        <authorList>
            <person name="Haridas S."/>
            <person name="Albert R."/>
            <person name="Binder M."/>
            <person name="Bloem J."/>
            <person name="Labutti K."/>
            <person name="Salamov A."/>
            <person name="Andreopoulos B."/>
            <person name="Baker S."/>
            <person name="Barry K."/>
            <person name="Bills G."/>
            <person name="Bluhm B."/>
            <person name="Cannon C."/>
            <person name="Castanera R."/>
            <person name="Culley D."/>
            <person name="Daum C."/>
            <person name="Ezra D."/>
            <person name="Gonzalez J."/>
            <person name="Henrissat B."/>
            <person name="Kuo A."/>
            <person name="Liang C."/>
            <person name="Lipzen A."/>
            <person name="Lutzoni F."/>
            <person name="Magnuson J."/>
            <person name="Mondo S."/>
            <person name="Nolan M."/>
            <person name="Ohm R."/>
            <person name="Pangilinan J."/>
            <person name="Park H.-J."/>
            <person name="Ramirez L."/>
            <person name="Alfaro M."/>
            <person name="Sun H."/>
            <person name="Tritt A."/>
            <person name="Yoshinaga Y."/>
            <person name="Zwiers L.-H."/>
            <person name="Turgeon B."/>
            <person name="Goodwin S."/>
            <person name="Spatafora J."/>
            <person name="Crous P."/>
            <person name="Grigoriev I."/>
        </authorList>
    </citation>
    <scope>NUCLEOTIDE SEQUENCE</scope>
    <source>
        <strain evidence="2">CBS 175.79</strain>
    </source>
</reference>
<dbReference type="Proteomes" id="UP000799778">
    <property type="component" value="Unassembled WGS sequence"/>
</dbReference>
<gene>
    <name evidence="2" type="ORF">BU24DRAFT_484461</name>
</gene>
<feature type="chain" id="PRO_5025540919" description="PKD domain-containing protein" evidence="1">
    <location>
        <begin position="26"/>
        <end position="681"/>
    </location>
</feature>
<dbReference type="InterPro" id="IPR013783">
    <property type="entry name" value="Ig-like_fold"/>
</dbReference>
<evidence type="ECO:0008006" key="4">
    <source>
        <dbReference type="Google" id="ProtNLM"/>
    </source>
</evidence>
<feature type="signal peptide" evidence="1">
    <location>
        <begin position="1"/>
        <end position="25"/>
    </location>
</feature>
<sequence>MDRQTTLQCISFAVLISSLAAPISAADCVALNPNGPLQITTDCTDPLYGSPVIDLEEKGSGSTHYHRIAGHFNGTNVDFSIYLPKKSSWKGHFFQLTYPSQNSTASSRAIAFGADSGAYTVQAAGTQGYRADAALAKFSREIARAYYQESSSRQIHGYLYGGSGGSYTTVAAMENTIGVWDGAVILIQAIPISIPNNWCIRAFGSLVLGKKKNQLIDAVSPGGSGDPFSVLNNVERAALKEVSALGLPLSSLENFDGVFRNQSYPGGTGLWDVLRLIAVPNIRAADPTFSNDFWTQPGYLGTKQSSLGDIFRNSLIEFNATVQHITQSQIHAPVAIALNDTPSSIDTNGLEFNVISANGDQQGYFTGALDLQTNEVVIHPESNTTVVASITNGSQLYINNRWYLAIHSYYRHQVPESRDFYGYDFLRDADGRPHYPQRSLTLGPGIARASSGGGTHTGNVTGKIIVIDNLQDYDAFPWHADWYRNQVQRALGDRFSNHYRLYYEEHADHHMGPIPADQTGRVIDWTSSYEQMLNDLSAWVEEGKPPPKDTQYTVQDGQIILPATAKARYGFQPVVELTVNGRSRAEVHVGDKVTFKVYAEAPPSTGSIVSLEWDFEGTGHYVKSNISKLGPILDTKITHRYLTGGIYLPAVRVALQREGDPETQFRRVLNLGRARVIVNYQ</sequence>
<dbReference type="AlphaFoldDB" id="A0A6A5XKA7"/>
<keyword evidence="3" id="KW-1185">Reference proteome</keyword>
<dbReference type="Gene3D" id="2.60.40.10">
    <property type="entry name" value="Immunoglobulins"/>
    <property type="match status" value="1"/>
</dbReference>
<evidence type="ECO:0000313" key="2">
    <source>
        <dbReference type="EMBL" id="KAF2012734.1"/>
    </source>
</evidence>
<keyword evidence="1" id="KW-0732">Signal</keyword>
<proteinExistence type="predicted"/>
<protein>
    <recommendedName>
        <fullName evidence="4">PKD domain-containing protein</fullName>
    </recommendedName>
</protein>
<dbReference type="InterPro" id="IPR035986">
    <property type="entry name" value="PKD_dom_sf"/>
</dbReference>